<dbReference type="PANTHER" id="PTHR40111">
    <property type="entry name" value="CEPHALOSPORIN-C DEACETYLASE"/>
    <property type="match status" value="1"/>
</dbReference>
<evidence type="ECO:0000259" key="3">
    <source>
        <dbReference type="Pfam" id="PF05448"/>
    </source>
</evidence>
<dbReference type="PATRIC" id="fig|889306.3.peg.1332"/>
<dbReference type="RefSeq" id="WP_041087118.1">
    <property type="nucleotide sequence ID" value="NZ_JXRP01000009.1"/>
</dbReference>
<gene>
    <name evidence="4" type="ORF">KP78_13230</name>
</gene>
<dbReference type="EMBL" id="JXRP01000009">
    <property type="protein sequence ID" value="KIL49855.1"/>
    <property type="molecule type" value="Genomic_DNA"/>
</dbReference>
<dbReference type="Gene3D" id="3.40.50.1820">
    <property type="entry name" value="alpha/beta hydrolase"/>
    <property type="match status" value="1"/>
</dbReference>
<dbReference type="GO" id="GO:0052689">
    <property type="term" value="F:carboxylic ester hydrolase activity"/>
    <property type="evidence" value="ECO:0007669"/>
    <property type="project" value="TreeGrafter"/>
</dbReference>
<dbReference type="InterPro" id="IPR039069">
    <property type="entry name" value="CE7"/>
</dbReference>
<evidence type="ECO:0000313" key="4">
    <source>
        <dbReference type="EMBL" id="KIL49855.1"/>
    </source>
</evidence>
<dbReference type="InterPro" id="IPR008391">
    <property type="entry name" value="AXE1_dom"/>
</dbReference>
<feature type="active site" description="Nucleophile" evidence="1">
    <location>
        <position position="169"/>
    </location>
</feature>
<dbReference type="InterPro" id="IPR029058">
    <property type="entry name" value="AB_hydrolase_fold"/>
</dbReference>
<evidence type="ECO:0000256" key="2">
    <source>
        <dbReference type="PIRSR" id="PIRSR639069-2"/>
    </source>
</evidence>
<feature type="active site" description="Charge relay system" evidence="1">
    <location>
        <position position="294"/>
    </location>
</feature>
<sequence length="323" mass="36464">MDKSTYFPLDFEAFWSAQKRKAEKSEWQGEWTERDYPISSIRLLNCTFTSFDGTPINGICLLPKHLKKGPLMICYPGYTGDKGFPSYFLKWAMLGLAVAVFDVRGQGLSPDHARYRRAAAVPGWMLLGADAPETYYFTNVIKDGWLQLQWLLSGGLPFSVQDVILNGSSQGGGLALASGALMTMDDDCYNPSFILSDWPFLSDFPDAVEEASEGPYMEIVQYGKRHDPLRRNWEDLMKTLSYVDSVHFASKITSPLYMAIGTADKVTPPSTVFNVFDASPSKEKHIEVYHGYVHEVNPFHEEKKLAYTAEKMSTYSYRKGENQ</sequence>
<dbReference type="STRING" id="889306.KP78_13230"/>
<feature type="active site" description="Charge relay system" evidence="1">
    <location>
        <position position="264"/>
    </location>
</feature>
<organism evidence="4 5">
    <name type="scientific">Jeotgalibacillus soli</name>
    <dbReference type="NCBI Taxonomy" id="889306"/>
    <lineage>
        <taxon>Bacteria</taxon>
        <taxon>Bacillati</taxon>
        <taxon>Bacillota</taxon>
        <taxon>Bacilli</taxon>
        <taxon>Bacillales</taxon>
        <taxon>Caryophanaceae</taxon>
        <taxon>Jeotgalibacillus</taxon>
    </lineage>
</organism>
<evidence type="ECO:0000256" key="1">
    <source>
        <dbReference type="PIRSR" id="PIRSR639069-1"/>
    </source>
</evidence>
<accession>A0A0C2RI64</accession>
<proteinExistence type="predicted"/>
<dbReference type="Pfam" id="PF05448">
    <property type="entry name" value="AXE1"/>
    <property type="match status" value="1"/>
</dbReference>
<dbReference type="PANTHER" id="PTHR40111:SF1">
    <property type="entry name" value="CEPHALOSPORIN-C DEACETYLASE"/>
    <property type="match status" value="1"/>
</dbReference>
<keyword evidence="5" id="KW-1185">Reference proteome</keyword>
<dbReference type="SUPFAM" id="SSF53474">
    <property type="entry name" value="alpha/beta-Hydrolases"/>
    <property type="match status" value="1"/>
</dbReference>
<feature type="domain" description="Acetyl xylan esterase" evidence="3">
    <location>
        <begin position="6"/>
        <end position="308"/>
    </location>
</feature>
<comment type="caution">
    <text evidence="4">The sequence shown here is derived from an EMBL/GenBank/DDBJ whole genome shotgun (WGS) entry which is preliminary data.</text>
</comment>
<dbReference type="Proteomes" id="UP000031938">
    <property type="component" value="Unassembled WGS sequence"/>
</dbReference>
<dbReference type="AlphaFoldDB" id="A0A0C2RI64"/>
<protein>
    <recommendedName>
        <fullName evidence="3">Acetyl xylan esterase domain-containing protein</fullName>
    </recommendedName>
</protein>
<evidence type="ECO:0000313" key="5">
    <source>
        <dbReference type="Proteomes" id="UP000031938"/>
    </source>
</evidence>
<dbReference type="OrthoDB" id="9770528at2"/>
<dbReference type="GO" id="GO:0005976">
    <property type="term" value="P:polysaccharide metabolic process"/>
    <property type="evidence" value="ECO:0007669"/>
    <property type="project" value="TreeGrafter"/>
</dbReference>
<reference evidence="4 5" key="1">
    <citation type="submission" date="2015-01" db="EMBL/GenBank/DDBJ databases">
        <title>Genome sequencing of Jeotgalibacillus soli.</title>
        <authorList>
            <person name="Goh K.M."/>
            <person name="Chan K.-G."/>
            <person name="Yaakop A.S."/>
            <person name="Ee R."/>
            <person name="Gan H.M."/>
            <person name="Chan C.S."/>
        </authorList>
    </citation>
    <scope>NUCLEOTIDE SEQUENCE [LARGE SCALE GENOMIC DNA]</scope>
    <source>
        <strain evidence="4 5">P9</strain>
    </source>
</reference>
<name>A0A0C2RI64_9BACL</name>
<feature type="binding site" evidence="2">
    <location>
        <position position="78"/>
    </location>
    <ligand>
        <name>substrate</name>
    </ligand>
</feature>